<dbReference type="Gene3D" id="1.20.120.330">
    <property type="entry name" value="Nucleotidyltransferases domain 2"/>
    <property type="match status" value="1"/>
</dbReference>
<organism evidence="2 3">
    <name type="scientific">Pedobacter metabolipauper</name>
    <dbReference type="NCBI Taxonomy" id="425513"/>
    <lineage>
        <taxon>Bacteria</taxon>
        <taxon>Pseudomonadati</taxon>
        <taxon>Bacteroidota</taxon>
        <taxon>Sphingobacteriia</taxon>
        <taxon>Sphingobacteriales</taxon>
        <taxon>Sphingobacteriaceae</taxon>
        <taxon>Pedobacter</taxon>
    </lineage>
</organism>
<evidence type="ECO:0000313" key="3">
    <source>
        <dbReference type="Proteomes" id="UP000295620"/>
    </source>
</evidence>
<evidence type="ECO:0000259" key="1">
    <source>
        <dbReference type="PROSITE" id="PS50910"/>
    </source>
</evidence>
<dbReference type="SMART" id="SM00748">
    <property type="entry name" value="HEPN"/>
    <property type="match status" value="1"/>
</dbReference>
<dbReference type="RefSeq" id="WP_133578414.1">
    <property type="nucleotide sequence ID" value="NZ_SNYC01000010.1"/>
</dbReference>
<dbReference type="SUPFAM" id="SSF81593">
    <property type="entry name" value="Nucleotidyltransferase substrate binding subunit/domain"/>
    <property type="match status" value="1"/>
</dbReference>
<keyword evidence="3" id="KW-1185">Reference proteome</keyword>
<dbReference type="Pfam" id="PF05168">
    <property type="entry name" value="HEPN"/>
    <property type="match status" value="1"/>
</dbReference>
<gene>
    <name evidence="2" type="ORF">ATK78_4629</name>
</gene>
<dbReference type="PROSITE" id="PS50910">
    <property type="entry name" value="HEPN"/>
    <property type="match status" value="1"/>
</dbReference>
<reference evidence="2 3" key="1">
    <citation type="submission" date="2019-03" db="EMBL/GenBank/DDBJ databases">
        <title>Genomic Encyclopedia of Archaeal and Bacterial Type Strains, Phase II (KMG-II): from individual species to whole genera.</title>
        <authorList>
            <person name="Goeker M."/>
        </authorList>
    </citation>
    <scope>NUCLEOTIDE SEQUENCE [LARGE SCALE GENOMIC DNA]</scope>
    <source>
        <strain evidence="2 3">DSM 19035</strain>
    </source>
</reference>
<name>A0A4R6SP43_9SPHI</name>
<evidence type="ECO:0000313" key="2">
    <source>
        <dbReference type="EMBL" id="TDQ06248.1"/>
    </source>
</evidence>
<dbReference type="OrthoDB" id="634374at2"/>
<dbReference type="AlphaFoldDB" id="A0A4R6SP43"/>
<proteinExistence type="predicted"/>
<dbReference type="InterPro" id="IPR007842">
    <property type="entry name" value="HEPN_dom"/>
</dbReference>
<sequence length="236" mass="26793">MENDPETQCHYFLLLVTESLARIEHDIQHYANTIFTAGTVTILAHGKQTISEALTDNNRFFNTICSSAQIVYSRDGILERESIQPFIPTQAGVKALKHLNHRMEMADGFLAGANECLIENQLNVCVFMLHQAVEQVCIALIEVHLAYRTDVHNLHRLLRLCNVFSDVPSKMLFQSGIKNDVRLFDLLVESYSAARYKDNFTIEESDAHALFNKVMAFVPVAKEMCNQGLLYSINRL</sequence>
<accession>A0A4R6SP43</accession>
<feature type="domain" description="HEPN" evidence="1">
    <location>
        <begin position="103"/>
        <end position="224"/>
    </location>
</feature>
<dbReference type="Proteomes" id="UP000295620">
    <property type="component" value="Unassembled WGS sequence"/>
</dbReference>
<comment type="caution">
    <text evidence="2">The sequence shown here is derived from an EMBL/GenBank/DDBJ whole genome shotgun (WGS) entry which is preliminary data.</text>
</comment>
<protein>
    <submittedName>
        <fullName evidence="2">HEPN domain-containing protein</fullName>
    </submittedName>
</protein>
<dbReference type="EMBL" id="SNYC01000010">
    <property type="protein sequence ID" value="TDQ06248.1"/>
    <property type="molecule type" value="Genomic_DNA"/>
</dbReference>